<dbReference type="RefSeq" id="WP_127732529.1">
    <property type="nucleotide sequence ID" value="NZ_SACP01000023.1"/>
</dbReference>
<organism evidence="1 2">
    <name type="scientific">Methylobacterium oryzihabitans</name>
    <dbReference type="NCBI Taxonomy" id="2499852"/>
    <lineage>
        <taxon>Bacteria</taxon>
        <taxon>Pseudomonadati</taxon>
        <taxon>Pseudomonadota</taxon>
        <taxon>Alphaproteobacteria</taxon>
        <taxon>Hyphomicrobiales</taxon>
        <taxon>Methylobacteriaceae</taxon>
        <taxon>Methylobacterium</taxon>
    </lineage>
</organism>
<evidence type="ECO:0000313" key="2">
    <source>
        <dbReference type="Proteomes" id="UP000286997"/>
    </source>
</evidence>
<dbReference type="AlphaFoldDB" id="A0A3S2VR11"/>
<gene>
    <name evidence="1" type="ORF">EOE48_20265</name>
</gene>
<keyword evidence="2" id="KW-1185">Reference proteome</keyword>
<comment type="caution">
    <text evidence="1">The sequence shown here is derived from an EMBL/GenBank/DDBJ whole genome shotgun (WGS) entry which is preliminary data.</text>
</comment>
<accession>A0A3S2VR11</accession>
<protein>
    <submittedName>
        <fullName evidence="1">Prevent-host-death protein</fullName>
    </submittedName>
</protein>
<dbReference type="EMBL" id="SACP01000023">
    <property type="protein sequence ID" value="RVU15150.1"/>
    <property type="molecule type" value="Genomic_DNA"/>
</dbReference>
<dbReference type="Proteomes" id="UP000286997">
    <property type="component" value="Unassembled WGS sequence"/>
</dbReference>
<proteinExistence type="predicted"/>
<evidence type="ECO:0000313" key="1">
    <source>
        <dbReference type="EMBL" id="RVU15150.1"/>
    </source>
</evidence>
<name>A0A3S2VR11_9HYPH</name>
<sequence length="93" mass="10097">MAEADQDAAAPQRIDIHEFSGHVSEFLERVRSRASFVIASQAEAVALLQPPRGLVRPPRRPGALKGQIRMSPDFDTLPPEVLAAIEGREAARG</sequence>
<reference evidence="1 2" key="1">
    <citation type="submission" date="2019-01" db="EMBL/GenBank/DDBJ databases">
        <authorList>
            <person name="Chen W.-M."/>
        </authorList>
    </citation>
    <scope>NUCLEOTIDE SEQUENCE [LARGE SCALE GENOMIC DNA]</scope>
    <source>
        <strain evidence="1 2">TER-1</strain>
    </source>
</reference>
<dbReference type="OrthoDB" id="7473440at2"/>